<dbReference type="Pfam" id="PF26082">
    <property type="entry name" value="zf-C2H2_AcuF"/>
    <property type="match status" value="1"/>
</dbReference>
<dbReference type="EMBL" id="CP069033">
    <property type="protein sequence ID" value="QRD01118.1"/>
    <property type="molecule type" value="Genomic_DNA"/>
</dbReference>
<dbReference type="Proteomes" id="UP000663193">
    <property type="component" value="Chromosome 11"/>
</dbReference>
<name>A0A7U2F9B1_PHANO</name>
<accession>A0A7U2F9B1</accession>
<gene>
    <name evidence="2" type="ORF">JI435_152870</name>
</gene>
<dbReference type="VEuPathDB" id="FungiDB:JI435_152870"/>
<reference evidence="3" key="1">
    <citation type="journal article" date="2021" name="BMC Genomics">
        <title>Chromosome-level genome assembly and manually-curated proteome of model necrotroph Parastagonospora nodorum Sn15 reveals a genome-wide trove of candidate effector homologs, and redundancy of virulence-related functions within an accessory chromosome.</title>
        <authorList>
            <person name="Bertazzoni S."/>
            <person name="Jones D.A.B."/>
            <person name="Phan H.T."/>
            <person name="Tan K.-C."/>
            <person name="Hane J.K."/>
        </authorList>
    </citation>
    <scope>NUCLEOTIDE SEQUENCE [LARGE SCALE GENOMIC DNA]</scope>
    <source>
        <strain evidence="3">SN15 / ATCC MYA-4574 / FGSC 10173)</strain>
    </source>
</reference>
<proteinExistence type="predicted"/>
<keyword evidence="3" id="KW-1185">Reference proteome</keyword>
<feature type="domain" description="Oxidoreductase acuF-like C2H2 type zinc-finger" evidence="1">
    <location>
        <begin position="297"/>
        <end position="325"/>
    </location>
</feature>
<organism evidence="2 3">
    <name type="scientific">Phaeosphaeria nodorum (strain SN15 / ATCC MYA-4574 / FGSC 10173)</name>
    <name type="common">Glume blotch fungus</name>
    <name type="synonym">Parastagonospora nodorum</name>
    <dbReference type="NCBI Taxonomy" id="321614"/>
    <lineage>
        <taxon>Eukaryota</taxon>
        <taxon>Fungi</taxon>
        <taxon>Dikarya</taxon>
        <taxon>Ascomycota</taxon>
        <taxon>Pezizomycotina</taxon>
        <taxon>Dothideomycetes</taxon>
        <taxon>Pleosporomycetidae</taxon>
        <taxon>Pleosporales</taxon>
        <taxon>Pleosporineae</taxon>
        <taxon>Phaeosphaeriaceae</taxon>
        <taxon>Parastagonospora</taxon>
    </lineage>
</organism>
<dbReference type="AlphaFoldDB" id="A0A7U2F9B1"/>
<evidence type="ECO:0000259" key="1">
    <source>
        <dbReference type="Pfam" id="PF26082"/>
    </source>
</evidence>
<dbReference type="PANTHER" id="PTHR35391:SF7">
    <property type="entry name" value="C2H2-TYPE DOMAIN-CONTAINING PROTEIN"/>
    <property type="match status" value="1"/>
</dbReference>
<protein>
    <recommendedName>
        <fullName evidence="1">Oxidoreductase acuF-like C2H2 type zinc-finger domain-containing protein</fullName>
    </recommendedName>
</protein>
<dbReference type="InterPro" id="IPR058925">
    <property type="entry name" value="zf-C2H2_AcuF"/>
</dbReference>
<sequence>MSKLDDKIVGWQMKLDAGNQDDVSGDLIALLYSSVINCMQFSIGDTRKQIPELPYYSSLEKSAAALVLWGADHRVLHGALDRDLQRSFGLQEIVLQILLSIGNAVARYLPKASGDDSRRLWESRTRELASISGAAKYRLYETRDVGVDQASIEIDGQALIETIEVHLTSLRRLNNSLEYPAADNSDDEKRGDESDIKVIPADRYFAALIQARFPRAEAQVVQNLGESNWARYNHIHRQRETVRNSSEVTTVAKTLSDFRDSGIGSASSLAYAASVVSTRAEASHKRLPPLPKTARMGQPFICEICERTVTVRRTRDWKEHVFKDICAYTCVFPECPKSGILFEEQSLMASHIESQHGAISGVLYIICPLCKEDLKGPAGDGSIHLARHMEEIALGVLPNNAEVEDDSETSSSLSRAPYETALAASVATDEEETYQVLKSAPGYDLWHCYECGADNPFWSPEQCPFCGAPNTNAKSL</sequence>
<evidence type="ECO:0000313" key="2">
    <source>
        <dbReference type="EMBL" id="QRD01118.1"/>
    </source>
</evidence>
<dbReference type="OrthoDB" id="20872at2759"/>
<evidence type="ECO:0000313" key="3">
    <source>
        <dbReference type="Proteomes" id="UP000663193"/>
    </source>
</evidence>
<dbReference type="PANTHER" id="PTHR35391">
    <property type="entry name" value="C2H2-TYPE DOMAIN-CONTAINING PROTEIN-RELATED"/>
    <property type="match status" value="1"/>
</dbReference>